<reference evidence="12 13" key="1">
    <citation type="submission" date="2018-10" db="EMBL/GenBank/DDBJ databases">
        <title>Improved assembly of the deer mouse Peromyscus maniculatus genome.</title>
        <authorList>
            <person name="Lassance J.-M."/>
            <person name="Hoekstra H.E."/>
        </authorList>
    </citation>
    <scope>NUCLEOTIDE SEQUENCE [LARGE SCALE GENOMIC DNA]</scope>
</reference>
<dbReference type="GO" id="GO:0045047">
    <property type="term" value="P:protein targeting to ER"/>
    <property type="evidence" value="ECO:0007669"/>
    <property type="project" value="TreeGrafter"/>
</dbReference>
<sequence>MLEHLSSLPTQMDYKGQKLAEQMFQGIILSSAVVGFIYGYVAEQFGWTVYIVMAGFAFSCLVRNLWVFISSNINFLSWETWLDLVVRTRISFFFIFPINVSAFCYWKSRMLNNVSWFELHRRAESNFLSQLPQ</sequence>
<dbReference type="InterPro" id="IPR009542">
    <property type="entry name" value="Spc1/SPCS1"/>
</dbReference>
<dbReference type="Pfam" id="PF06645">
    <property type="entry name" value="SPC12"/>
    <property type="match status" value="1"/>
</dbReference>
<keyword evidence="7 11" id="KW-0472">Membrane</keyword>
<evidence type="ECO:0000256" key="2">
    <source>
        <dbReference type="ARBA" id="ARBA00005245"/>
    </source>
</evidence>
<evidence type="ECO:0000256" key="7">
    <source>
        <dbReference type="ARBA" id="ARBA00023136"/>
    </source>
</evidence>
<dbReference type="Ensembl" id="ENSPEMT00000037411.1">
    <property type="protein sequence ID" value="ENSPEMP00000032502.1"/>
    <property type="gene ID" value="ENSPEMG00000007574.2"/>
</dbReference>
<evidence type="ECO:0000256" key="11">
    <source>
        <dbReference type="SAM" id="Phobius"/>
    </source>
</evidence>
<name>A0A8C8UGI0_PERMB</name>
<evidence type="ECO:0000256" key="4">
    <source>
        <dbReference type="ARBA" id="ARBA00022692"/>
    </source>
</evidence>
<reference evidence="12" key="3">
    <citation type="submission" date="2025-09" db="UniProtKB">
        <authorList>
            <consortium name="Ensembl"/>
        </authorList>
    </citation>
    <scope>IDENTIFICATION</scope>
</reference>
<keyword evidence="13" id="KW-1185">Reference proteome</keyword>
<evidence type="ECO:0000256" key="8">
    <source>
        <dbReference type="ARBA" id="ARBA00032913"/>
    </source>
</evidence>
<evidence type="ECO:0000256" key="9">
    <source>
        <dbReference type="ARBA" id="ARBA00045204"/>
    </source>
</evidence>
<comment type="subunit">
    <text evidence="10">Component of the signal peptidase complex paralog A (SPC-A) composed of a catalytic subunit SEC11A and three accessory subunits SPCS1, SPCS2 and SPCS3. Component of the signal peptidase complex paralog C (SPC-C) composed of a catalytic subunit SEC11C and three accessory subunits SPCS1, SPCS2 and SPCS3. Within the complex, interacts with SPCS2 and SPCS3. The complex induces a local thinning of the ER membrane which is used to measure the length of the signal peptide (SP) h-region of protein substrates. This ensures the selectivity of the complex towards h-regions shorter than 18-20 amino acids.</text>
</comment>
<dbReference type="PANTHER" id="PTHR13202">
    <property type="entry name" value="MICROSOMAL SIGNAL PEPTIDASE 12 KDA SUBUNIT"/>
    <property type="match status" value="1"/>
</dbReference>
<evidence type="ECO:0000256" key="1">
    <source>
        <dbReference type="ARBA" id="ARBA00004477"/>
    </source>
</evidence>
<dbReference type="AlphaFoldDB" id="A0A8C8UGI0"/>
<keyword evidence="5" id="KW-0256">Endoplasmic reticulum</keyword>
<feature type="transmembrane region" description="Helical" evidence="11">
    <location>
        <begin position="48"/>
        <end position="69"/>
    </location>
</feature>
<comment type="function">
    <text evidence="9">Component of the signal peptidase complex (SPC) which catalyzes the cleavage of N-terminal signal sequences from nascent proteins as they are translocated into the lumen of the endoplasmic reticulum. Dispensable for SPC enzymatic activity.</text>
</comment>
<reference evidence="12" key="2">
    <citation type="submission" date="2025-08" db="UniProtKB">
        <authorList>
            <consortium name="Ensembl"/>
        </authorList>
    </citation>
    <scope>IDENTIFICATION</scope>
</reference>
<evidence type="ECO:0000256" key="5">
    <source>
        <dbReference type="ARBA" id="ARBA00022824"/>
    </source>
</evidence>
<dbReference type="GO" id="GO:0006465">
    <property type="term" value="P:signal peptide processing"/>
    <property type="evidence" value="ECO:0007669"/>
    <property type="project" value="InterPro"/>
</dbReference>
<evidence type="ECO:0000256" key="3">
    <source>
        <dbReference type="ARBA" id="ARBA00017059"/>
    </source>
</evidence>
<feature type="transmembrane region" description="Helical" evidence="11">
    <location>
        <begin position="89"/>
        <end position="106"/>
    </location>
</feature>
<dbReference type="PANTHER" id="PTHR13202:SF0">
    <property type="entry name" value="SIGNAL PEPTIDASE COMPLEX SUBUNIT 1"/>
    <property type="match status" value="1"/>
</dbReference>
<dbReference type="Proteomes" id="UP000694547">
    <property type="component" value="Chromosome 9"/>
</dbReference>
<organism evidence="12 13">
    <name type="scientific">Peromyscus maniculatus bairdii</name>
    <name type="common">Prairie deer mouse</name>
    <dbReference type="NCBI Taxonomy" id="230844"/>
    <lineage>
        <taxon>Eukaryota</taxon>
        <taxon>Metazoa</taxon>
        <taxon>Chordata</taxon>
        <taxon>Craniata</taxon>
        <taxon>Vertebrata</taxon>
        <taxon>Euteleostomi</taxon>
        <taxon>Mammalia</taxon>
        <taxon>Eutheria</taxon>
        <taxon>Euarchontoglires</taxon>
        <taxon>Glires</taxon>
        <taxon>Rodentia</taxon>
        <taxon>Myomorpha</taxon>
        <taxon>Muroidea</taxon>
        <taxon>Cricetidae</taxon>
        <taxon>Neotominae</taxon>
        <taxon>Peromyscus</taxon>
    </lineage>
</organism>
<accession>A0A8C8UGI0</accession>
<proteinExistence type="inferred from homology"/>
<evidence type="ECO:0000256" key="6">
    <source>
        <dbReference type="ARBA" id="ARBA00022989"/>
    </source>
</evidence>
<dbReference type="GeneTree" id="ENSGT00390000018321"/>
<keyword evidence="4 11" id="KW-0812">Transmembrane</keyword>
<keyword evidence="6 11" id="KW-1133">Transmembrane helix</keyword>
<protein>
    <recommendedName>
        <fullName evidence="3">Signal peptidase complex subunit 1</fullName>
    </recommendedName>
    <alternativeName>
        <fullName evidence="8">Microsomal signal peptidase 12 kDa subunit</fullName>
    </alternativeName>
</protein>
<dbReference type="GO" id="GO:0005787">
    <property type="term" value="C:signal peptidase complex"/>
    <property type="evidence" value="ECO:0007669"/>
    <property type="project" value="InterPro"/>
</dbReference>
<feature type="transmembrane region" description="Helical" evidence="11">
    <location>
        <begin position="23"/>
        <end position="41"/>
    </location>
</feature>
<comment type="subcellular location">
    <subcellularLocation>
        <location evidence="1">Endoplasmic reticulum membrane</location>
        <topology evidence="1">Multi-pass membrane protein</topology>
    </subcellularLocation>
</comment>
<evidence type="ECO:0000256" key="10">
    <source>
        <dbReference type="ARBA" id="ARBA00046498"/>
    </source>
</evidence>
<evidence type="ECO:0000313" key="12">
    <source>
        <dbReference type="Ensembl" id="ENSPEMP00000032502.1"/>
    </source>
</evidence>
<gene>
    <name evidence="12" type="primary">Spcs1</name>
</gene>
<evidence type="ECO:0000313" key="13">
    <source>
        <dbReference type="Proteomes" id="UP000694547"/>
    </source>
</evidence>
<comment type="similarity">
    <text evidence="2">Belongs to the SPCS1 family.</text>
</comment>